<dbReference type="Proteomes" id="UP000759537">
    <property type="component" value="Unassembled WGS sequence"/>
</dbReference>
<sequence length="474" mass="53458">SKSNIAVAELRKARNDVNITTGLVKVGKTRFATHWAAASALNRCLPLIRDLVEEGKIKLRKKNLHQLFTTQTRYLRFQLQLVQYIAIVGPLARSLWSLEASRANVANVFIFWLAIASNLKDIFSKSLDMTGISQTLARQVTAIINRRYKAMIDESPSDIYFTAFFLDPLYTRSDVLKKPTTMSVTLKIPSIKQRPCDRDVDAAESVPHARAYTRVKAFLKQMLRDIVETVKLAGHDLDTSNPCHRLVAQLGSNRVISDFRQQLLAFSHQEWPFTDPITHGDALTWWESLEQHPHAHVLAMLAIKIFSVLVNSMPDERTGSKITWFNSPLRANQDVSTLVNMIQIGQWYGVHKKGGPKEKRRPVVKFRDMEKDLMPQSELSGSGRSAPLQRHDLHDSDDSGDSDDQGVDSSRSITITVDENDAFRVDDDVNLASEFLRNMLVTEPSRASTSGKAPQCDPTPKQPGHDNEAIDWDF</sequence>
<organism evidence="2 3">
    <name type="scientific">Russula ochroleuca</name>
    <dbReference type="NCBI Taxonomy" id="152965"/>
    <lineage>
        <taxon>Eukaryota</taxon>
        <taxon>Fungi</taxon>
        <taxon>Dikarya</taxon>
        <taxon>Basidiomycota</taxon>
        <taxon>Agaricomycotina</taxon>
        <taxon>Agaricomycetes</taxon>
        <taxon>Russulales</taxon>
        <taxon>Russulaceae</taxon>
        <taxon>Russula</taxon>
    </lineage>
</organism>
<feature type="non-terminal residue" evidence="2">
    <location>
        <position position="1"/>
    </location>
</feature>
<feature type="compositionally biased region" description="Basic residues" evidence="1">
    <location>
        <begin position="352"/>
        <end position="364"/>
    </location>
</feature>
<gene>
    <name evidence="2" type="ORF">DFH94DRAFT_152166</name>
</gene>
<keyword evidence="3" id="KW-1185">Reference proteome</keyword>
<reference evidence="2" key="2">
    <citation type="journal article" date="2020" name="Nat. Commun.">
        <title>Large-scale genome sequencing of mycorrhizal fungi provides insights into the early evolution of symbiotic traits.</title>
        <authorList>
            <person name="Miyauchi S."/>
            <person name="Kiss E."/>
            <person name="Kuo A."/>
            <person name="Drula E."/>
            <person name="Kohler A."/>
            <person name="Sanchez-Garcia M."/>
            <person name="Morin E."/>
            <person name="Andreopoulos B."/>
            <person name="Barry K.W."/>
            <person name="Bonito G."/>
            <person name="Buee M."/>
            <person name="Carver A."/>
            <person name="Chen C."/>
            <person name="Cichocki N."/>
            <person name="Clum A."/>
            <person name="Culley D."/>
            <person name="Crous P.W."/>
            <person name="Fauchery L."/>
            <person name="Girlanda M."/>
            <person name="Hayes R.D."/>
            <person name="Keri Z."/>
            <person name="LaButti K."/>
            <person name="Lipzen A."/>
            <person name="Lombard V."/>
            <person name="Magnuson J."/>
            <person name="Maillard F."/>
            <person name="Murat C."/>
            <person name="Nolan M."/>
            <person name="Ohm R.A."/>
            <person name="Pangilinan J."/>
            <person name="Pereira M.F."/>
            <person name="Perotto S."/>
            <person name="Peter M."/>
            <person name="Pfister S."/>
            <person name="Riley R."/>
            <person name="Sitrit Y."/>
            <person name="Stielow J.B."/>
            <person name="Szollosi G."/>
            <person name="Zifcakova L."/>
            <person name="Stursova M."/>
            <person name="Spatafora J.W."/>
            <person name="Tedersoo L."/>
            <person name="Vaario L.M."/>
            <person name="Yamada A."/>
            <person name="Yan M."/>
            <person name="Wang P."/>
            <person name="Xu J."/>
            <person name="Bruns T."/>
            <person name="Baldrian P."/>
            <person name="Vilgalys R."/>
            <person name="Dunand C."/>
            <person name="Henrissat B."/>
            <person name="Grigoriev I.V."/>
            <person name="Hibbett D."/>
            <person name="Nagy L.G."/>
            <person name="Martin F.M."/>
        </authorList>
    </citation>
    <scope>NUCLEOTIDE SEQUENCE</scope>
    <source>
        <strain evidence="2">Prilba</strain>
    </source>
</reference>
<protein>
    <submittedName>
        <fullName evidence="2">Uncharacterized protein</fullName>
    </submittedName>
</protein>
<name>A0A9P5N3S9_9AGAM</name>
<feature type="region of interest" description="Disordered" evidence="1">
    <location>
        <begin position="352"/>
        <end position="413"/>
    </location>
</feature>
<evidence type="ECO:0000256" key="1">
    <source>
        <dbReference type="SAM" id="MobiDB-lite"/>
    </source>
</evidence>
<accession>A0A9P5N3S9</accession>
<evidence type="ECO:0000313" key="3">
    <source>
        <dbReference type="Proteomes" id="UP000759537"/>
    </source>
</evidence>
<dbReference type="OrthoDB" id="3236755at2759"/>
<dbReference type="AlphaFoldDB" id="A0A9P5N3S9"/>
<dbReference type="SUPFAM" id="SSF53098">
    <property type="entry name" value="Ribonuclease H-like"/>
    <property type="match status" value="1"/>
</dbReference>
<dbReference type="EMBL" id="WHVB01000002">
    <property type="protein sequence ID" value="KAF8485724.1"/>
    <property type="molecule type" value="Genomic_DNA"/>
</dbReference>
<proteinExistence type="predicted"/>
<evidence type="ECO:0000313" key="2">
    <source>
        <dbReference type="EMBL" id="KAF8485724.1"/>
    </source>
</evidence>
<comment type="caution">
    <text evidence="2">The sequence shown here is derived from an EMBL/GenBank/DDBJ whole genome shotgun (WGS) entry which is preliminary data.</text>
</comment>
<feature type="region of interest" description="Disordered" evidence="1">
    <location>
        <begin position="441"/>
        <end position="474"/>
    </location>
</feature>
<reference evidence="2" key="1">
    <citation type="submission" date="2019-10" db="EMBL/GenBank/DDBJ databases">
        <authorList>
            <consortium name="DOE Joint Genome Institute"/>
            <person name="Kuo A."/>
            <person name="Miyauchi S."/>
            <person name="Kiss E."/>
            <person name="Drula E."/>
            <person name="Kohler A."/>
            <person name="Sanchez-Garcia M."/>
            <person name="Andreopoulos B."/>
            <person name="Barry K.W."/>
            <person name="Bonito G."/>
            <person name="Buee M."/>
            <person name="Carver A."/>
            <person name="Chen C."/>
            <person name="Cichocki N."/>
            <person name="Clum A."/>
            <person name="Culley D."/>
            <person name="Crous P.W."/>
            <person name="Fauchery L."/>
            <person name="Girlanda M."/>
            <person name="Hayes R."/>
            <person name="Keri Z."/>
            <person name="LaButti K."/>
            <person name="Lipzen A."/>
            <person name="Lombard V."/>
            <person name="Magnuson J."/>
            <person name="Maillard F."/>
            <person name="Morin E."/>
            <person name="Murat C."/>
            <person name="Nolan M."/>
            <person name="Ohm R."/>
            <person name="Pangilinan J."/>
            <person name="Pereira M."/>
            <person name="Perotto S."/>
            <person name="Peter M."/>
            <person name="Riley R."/>
            <person name="Sitrit Y."/>
            <person name="Stielow B."/>
            <person name="Szollosi G."/>
            <person name="Zifcakova L."/>
            <person name="Stursova M."/>
            <person name="Spatafora J.W."/>
            <person name="Tedersoo L."/>
            <person name="Vaario L.-M."/>
            <person name="Yamada A."/>
            <person name="Yan M."/>
            <person name="Wang P."/>
            <person name="Xu J."/>
            <person name="Bruns T."/>
            <person name="Baldrian P."/>
            <person name="Vilgalys R."/>
            <person name="Henrissat B."/>
            <person name="Grigoriev I.V."/>
            <person name="Hibbett D."/>
            <person name="Nagy L.G."/>
            <person name="Martin F.M."/>
        </authorList>
    </citation>
    <scope>NUCLEOTIDE SEQUENCE</scope>
    <source>
        <strain evidence="2">Prilba</strain>
    </source>
</reference>
<dbReference type="InterPro" id="IPR012337">
    <property type="entry name" value="RNaseH-like_sf"/>
</dbReference>